<dbReference type="EMBL" id="LSDG01000019">
    <property type="protein sequence ID" value="KXB67300.1"/>
    <property type="molecule type" value="Genomic_DNA"/>
</dbReference>
<reference evidence="3" key="1">
    <citation type="submission" date="2016-01" db="EMBL/GenBank/DDBJ databases">
        <authorList>
            <person name="Mitreva M."/>
            <person name="Pepin K.H."/>
            <person name="Mihindukulasuriya K.A."/>
            <person name="Fulton R."/>
            <person name="Fronick C."/>
            <person name="O'Laughlin M."/>
            <person name="Miner T."/>
            <person name="Herter B."/>
            <person name="Rosa B.A."/>
            <person name="Cordes M."/>
            <person name="Tomlinson C."/>
            <person name="Wollam A."/>
            <person name="Palsikar V.B."/>
            <person name="Mardis E.R."/>
            <person name="Wilson R.K."/>
        </authorList>
    </citation>
    <scope>NUCLEOTIDE SEQUENCE [LARGE SCALE GENOMIC DNA]</scope>
    <source>
        <strain evidence="3">DNF00729</strain>
    </source>
</reference>
<evidence type="ECO:0000313" key="3">
    <source>
        <dbReference type="Proteomes" id="UP000070442"/>
    </source>
</evidence>
<proteinExistence type="predicted"/>
<accession>A0A134AIE2</accession>
<sequence length="543" mass="62555">MPLVYGGDRKGNNGRDGQKKLDHLCKMHQNKRTLLLEGLLMYFSELIEILKKHVAVQDLSTQKAPAIREVRLLDGSEDICEEDILYFAYDFGEDPPLQGFLFGGADIKGERHCFARFPEDRLFSVYNLTLQALREREVPDLYQEFKDLAHQAKDFESFINALALRLDNPLILIDADYRVVASSNCPPVKEALWARIIQRGYCLYPLIKASEASPPFRLGQRSREAYIGEICQHTPSPKIYSKIFFNGRYWGAIILIEESSPLSAVHYENLPKISRLLEEILPRLLRATSPEGRPVDQAFYRLLVGANPEDLAHSNELLAKGEIHRIAVLKARGKEEKIAPPMAKIRRYFPSAPLAQIQDQAVLFLSYAKEKPSFPQTLKKLEDLASEQQLFVGLSHGFEDLNRVSDYFRQGQMALETPTPEPVNSYEQVFFLALLQEFQRRSEKDFSWENYLHPSLEILLSYDKNNQSQLYRTLEVYLESEASVQKTAKRLYLHRNTVSYRLHRITELCQVDLGNSQTRFLLTVSFQIRSYIDQGLLNREIES</sequence>
<dbReference type="Pfam" id="PF13556">
    <property type="entry name" value="HTH_30"/>
    <property type="match status" value="1"/>
</dbReference>
<name>A0A134AIE2_9FIRM</name>
<dbReference type="PANTHER" id="PTHR33744">
    <property type="entry name" value="CARBOHYDRATE DIACID REGULATOR"/>
    <property type="match status" value="1"/>
</dbReference>
<dbReference type="STRING" id="755172.HMPREF1863_00485"/>
<keyword evidence="3" id="KW-1185">Reference proteome</keyword>
<dbReference type="AlphaFoldDB" id="A0A134AIE2"/>
<feature type="domain" description="PucR C-terminal helix-turn-helix" evidence="1">
    <location>
        <begin position="470"/>
        <end position="527"/>
    </location>
</feature>
<organism evidence="2 3">
    <name type="scientific">Aedoeadaptatus coxii</name>
    <dbReference type="NCBI Taxonomy" id="755172"/>
    <lineage>
        <taxon>Bacteria</taxon>
        <taxon>Bacillati</taxon>
        <taxon>Bacillota</taxon>
        <taxon>Tissierellia</taxon>
        <taxon>Tissierellales</taxon>
        <taxon>Peptoniphilaceae</taxon>
        <taxon>Aedoeadaptatus</taxon>
    </lineage>
</organism>
<dbReference type="InterPro" id="IPR025736">
    <property type="entry name" value="PucR_C-HTH_dom"/>
</dbReference>
<dbReference type="PATRIC" id="fig|755172.3.peg.465"/>
<evidence type="ECO:0000313" key="2">
    <source>
        <dbReference type="EMBL" id="KXB67300.1"/>
    </source>
</evidence>
<dbReference type="PANTHER" id="PTHR33744:SF15">
    <property type="entry name" value="CARBOHYDRATE DIACID REGULATOR"/>
    <property type="match status" value="1"/>
</dbReference>
<gene>
    <name evidence="2" type="ORF">HMPREF1863_00485</name>
</gene>
<dbReference type="Proteomes" id="UP000070442">
    <property type="component" value="Unassembled WGS sequence"/>
</dbReference>
<dbReference type="InterPro" id="IPR051448">
    <property type="entry name" value="CdaR-like_regulators"/>
</dbReference>
<dbReference type="Gene3D" id="1.10.10.2840">
    <property type="entry name" value="PucR C-terminal helix-turn-helix domain"/>
    <property type="match status" value="1"/>
</dbReference>
<protein>
    <recommendedName>
        <fullName evidence="1">PucR C-terminal helix-turn-helix domain-containing protein</fullName>
    </recommendedName>
</protein>
<evidence type="ECO:0000259" key="1">
    <source>
        <dbReference type="Pfam" id="PF13556"/>
    </source>
</evidence>
<comment type="caution">
    <text evidence="2">The sequence shown here is derived from an EMBL/GenBank/DDBJ whole genome shotgun (WGS) entry which is preliminary data.</text>
</comment>
<dbReference type="InterPro" id="IPR042070">
    <property type="entry name" value="PucR_C-HTH_sf"/>
</dbReference>